<feature type="region of interest" description="Disordered" evidence="1">
    <location>
        <begin position="230"/>
        <end position="270"/>
    </location>
</feature>
<organism evidence="2">
    <name type="scientific">Amphimedon queenslandica</name>
    <name type="common">Sponge</name>
    <dbReference type="NCBI Taxonomy" id="400682"/>
    <lineage>
        <taxon>Eukaryota</taxon>
        <taxon>Metazoa</taxon>
        <taxon>Porifera</taxon>
        <taxon>Demospongiae</taxon>
        <taxon>Heteroscleromorpha</taxon>
        <taxon>Haplosclerida</taxon>
        <taxon>Niphatidae</taxon>
        <taxon>Amphimedon</taxon>
    </lineage>
</organism>
<sequence length="270" mass="29766">MPGRAGTSPTQKRATQSSSSFWADWGTSGLESLIDVSWPVSDDEEEQGDQSETMNLGQVPIQHSEENTQLVTSSLREALSSDSRKRLRSAFPCPSLQDTQCSKLDSIFKGASIHKETKTVDAKLAHVQALIHDPAGPLIHLLHSFNDGEMSNDEAKLAVSNAIRLLGNTTAGMLRLRRRKILKLVNPDISDLAEEDIFQTATTNLFGAGFDVKMQERAEFLKLLATSRTSQPQPKKFFQRGRPTAPPISGGQSSRGRPWQKRESKPSARK</sequence>
<dbReference type="EnsemblMetazoa" id="Aqu2.1.17953_001">
    <property type="protein sequence ID" value="Aqu2.1.17953_001"/>
    <property type="gene ID" value="Aqu2.1.17953"/>
</dbReference>
<feature type="region of interest" description="Disordered" evidence="1">
    <location>
        <begin position="1"/>
        <end position="24"/>
    </location>
</feature>
<dbReference type="AlphaFoldDB" id="A0A1X7TSI1"/>
<name>A0A1X7TSI1_AMPQE</name>
<reference evidence="2" key="1">
    <citation type="submission" date="2017-05" db="UniProtKB">
        <authorList>
            <consortium name="EnsemblMetazoa"/>
        </authorList>
    </citation>
    <scope>IDENTIFICATION</scope>
</reference>
<evidence type="ECO:0000256" key="1">
    <source>
        <dbReference type="SAM" id="MobiDB-lite"/>
    </source>
</evidence>
<evidence type="ECO:0000313" key="2">
    <source>
        <dbReference type="EnsemblMetazoa" id="Aqu2.1.17953_001"/>
    </source>
</evidence>
<feature type="compositionally biased region" description="Basic and acidic residues" evidence="1">
    <location>
        <begin position="260"/>
        <end position="270"/>
    </location>
</feature>
<dbReference type="InParanoid" id="A0A1X7TSI1"/>
<proteinExistence type="predicted"/>
<feature type="compositionally biased region" description="Polar residues" evidence="1">
    <location>
        <begin position="7"/>
        <end position="21"/>
    </location>
</feature>
<protein>
    <submittedName>
        <fullName evidence="2">Uncharacterized protein</fullName>
    </submittedName>
</protein>
<accession>A0A1X7TSI1</accession>
<feature type="region of interest" description="Disordered" evidence="1">
    <location>
        <begin position="36"/>
        <end position="56"/>
    </location>
</feature>